<feature type="transmembrane region" description="Helical" evidence="6">
    <location>
        <begin position="201"/>
        <end position="222"/>
    </location>
</feature>
<gene>
    <name evidence="7" type="ORF">AVDCRST_MAG89-1556</name>
</gene>
<feature type="transmembrane region" description="Helical" evidence="6">
    <location>
        <begin position="277"/>
        <end position="297"/>
    </location>
</feature>
<accession>A0A6J4KZD8</accession>
<keyword evidence="5 6" id="KW-0472">Membrane</keyword>
<dbReference type="EMBL" id="CADCTV010000335">
    <property type="protein sequence ID" value="CAA9319031.1"/>
    <property type="molecule type" value="Genomic_DNA"/>
</dbReference>
<evidence type="ECO:0000256" key="3">
    <source>
        <dbReference type="ARBA" id="ARBA00022692"/>
    </source>
</evidence>
<comment type="subcellular location">
    <subcellularLocation>
        <location evidence="1">Cell membrane</location>
        <topology evidence="1">Multi-pass membrane protein</topology>
    </subcellularLocation>
</comment>
<feature type="non-terminal residue" evidence="7">
    <location>
        <position position="311"/>
    </location>
</feature>
<dbReference type="AlphaFoldDB" id="A0A6J4KZD8"/>
<dbReference type="PANTHER" id="PTHR39087">
    <property type="entry name" value="UPF0104 MEMBRANE PROTEIN MJ1595"/>
    <property type="match status" value="1"/>
</dbReference>
<organism evidence="7">
    <name type="scientific">uncultured Gemmatimonadota bacterium</name>
    <dbReference type="NCBI Taxonomy" id="203437"/>
    <lineage>
        <taxon>Bacteria</taxon>
        <taxon>Pseudomonadati</taxon>
        <taxon>Gemmatimonadota</taxon>
        <taxon>environmental samples</taxon>
    </lineage>
</organism>
<dbReference type="Pfam" id="PF03706">
    <property type="entry name" value="LPG_synthase_TM"/>
    <property type="match status" value="1"/>
</dbReference>
<keyword evidence="3 6" id="KW-0812">Transmembrane</keyword>
<feature type="transmembrane region" description="Helical" evidence="6">
    <location>
        <begin position="79"/>
        <end position="103"/>
    </location>
</feature>
<feature type="transmembrane region" description="Helical" evidence="6">
    <location>
        <begin position="162"/>
        <end position="181"/>
    </location>
</feature>
<evidence type="ECO:0000256" key="2">
    <source>
        <dbReference type="ARBA" id="ARBA00022475"/>
    </source>
</evidence>
<evidence type="ECO:0000313" key="7">
    <source>
        <dbReference type="EMBL" id="CAA9319031.1"/>
    </source>
</evidence>
<feature type="transmembrane region" description="Helical" evidence="6">
    <location>
        <begin position="46"/>
        <end position="73"/>
    </location>
</feature>
<evidence type="ECO:0000256" key="6">
    <source>
        <dbReference type="SAM" id="Phobius"/>
    </source>
</evidence>
<proteinExistence type="predicted"/>
<reference evidence="7" key="1">
    <citation type="submission" date="2020-02" db="EMBL/GenBank/DDBJ databases">
        <authorList>
            <person name="Meier V. D."/>
        </authorList>
    </citation>
    <scope>NUCLEOTIDE SEQUENCE</scope>
    <source>
        <strain evidence="7">AVDCRST_MAG89</strain>
    </source>
</reference>
<keyword evidence="2" id="KW-1003">Cell membrane</keyword>
<evidence type="ECO:0000256" key="5">
    <source>
        <dbReference type="ARBA" id="ARBA00023136"/>
    </source>
</evidence>
<feature type="transmembrane region" description="Helical" evidence="6">
    <location>
        <begin position="6"/>
        <end position="25"/>
    </location>
</feature>
<sequence>MNHLRRWGPAVLGLLLFAAAGYVLHQQLREVSYREVRATLATLPRTALLTSVVICALNYFLLTGFDLLGFHYIGRKVAWWKVSIASFTGYAISNSVGFALISGTSVRYRFYSRWGLTPGEISRIVLFYFGTFWLGLLVLGGWSMAIDAHPTLSEGWDTAARVGGWALLGSAVAYFTVSVVWRRPIRFLRWSFELPPPGIVAMQFILSTIDWALAAGIFYVLIPRSQLSFADFMSAFLTAQMVGLISHVPGGAGVFEGTMAFLLSGYLTPEQLVSSLVLYRLVYYVGPLGVALMILVADEVRQRRHYFVRWT</sequence>
<protein>
    <submittedName>
        <fullName evidence="7">Uncharacterized protein</fullName>
    </submittedName>
</protein>
<dbReference type="GO" id="GO:0005886">
    <property type="term" value="C:plasma membrane"/>
    <property type="evidence" value="ECO:0007669"/>
    <property type="project" value="UniProtKB-SubCell"/>
</dbReference>
<keyword evidence="4 6" id="KW-1133">Transmembrane helix</keyword>
<evidence type="ECO:0000256" key="4">
    <source>
        <dbReference type="ARBA" id="ARBA00022989"/>
    </source>
</evidence>
<dbReference type="InterPro" id="IPR022791">
    <property type="entry name" value="L-PG_synthase/AglD"/>
</dbReference>
<feature type="transmembrane region" description="Helical" evidence="6">
    <location>
        <begin position="124"/>
        <end position="142"/>
    </location>
</feature>
<name>A0A6J4KZD8_9BACT</name>
<dbReference type="PANTHER" id="PTHR39087:SF2">
    <property type="entry name" value="UPF0104 MEMBRANE PROTEIN MJ1595"/>
    <property type="match status" value="1"/>
</dbReference>
<evidence type="ECO:0000256" key="1">
    <source>
        <dbReference type="ARBA" id="ARBA00004651"/>
    </source>
</evidence>